<dbReference type="EMBL" id="JYFN01000077">
    <property type="protein sequence ID" value="KJE19960.1"/>
    <property type="molecule type" value="Genomic_DNA"/>
</dbReference>
<dbReference type="FunFam" id="3.40.50.300:FF:000134">
    <property type="entry name" value="Iron-enterobactin ABC transporter ATP-binding protein"/>
    <property type="match status" value="1"/>
</dbReference>
<evidence type="ECO:0000256" key="6">
    <source>
        <dbReference type="ARBA" id="ARBA00022840"/>
    </source>
</evidence>
<keyword evidence="2" id="KW-0813">Transport</keyword>
<dbReference type="EC" id="3.6.3.34" evidence="12"/>
<dbReference type="GO" id="GO:0005524">
    <property type="term" value="F:ATP binding"/>
    <property type="evidence" value="ECO:0007669"/>
    <property type="project" value="UniProtKB-KW"/>
</dbReference>
<dbReference type="CDD" id="cd03214">
    <property type="entry name" value="ABC_Iron-Siderophores_B12_Hemin"/>
    <property type="match status" value="1"/>
</dbReference>
<dbReference type="PANTHER" id="PTHR42771">
    <property type="entry name" value="IRON(3+)-HYDROXAMATE IMPORT ATP-BINDING PROTEIN FHUC"/>
    <property type="match status" value="1"/>
</dbReference>
<dbReference type="Proteomes" id="UP000032545">
    <property type="component" value="Unassembled WGS sequence"/>
</dbReference>
<evidence type="ECO:0000313" key="13">
    <source>
        <dbReference type="Proteomes" id="UP000032545"/>
    </source>
</evidence>
<proteinExistence type="predicted"/>
<reference evidence="12 13" key="2">
    <citation type="journal article" date="2016" name="Genome Announc.">
        <title>Permanent Draft Genome Sequences for Two Variants of Frankia sp. Strain CpI1, the First Frankia Strain Isolated from Root Nodules of Comptonia peregrina.</title>
        <authorList>
            <person name="Oshone R."/>
            <person name="Hurst S.G.IV."/>
            <person name="Abebe-Akele F."/>
            <person name="Simpson S."/>
            <person name="Morris K."/>
            <person name="Thomas W.K."/>
            <person name="Tisa L.S."/>
        </authorList>
    </citation>
    <scope>NUCLEOTIDE SEQUENCE [LARGE SCALE GENOMIC DNA]</scope>
    <source>
        <strain evidence="13">CpI1-S</strain>
    </source>
</reference>
<evidence type="ECO:0000313" key="12">
    <source>
        <dbReference type="EMBL" id="KJE19960.1"/>
    </source>
</evidence>
<accession>A0A0D8B777</accession>
<evidence type="ECO:0000256" key="2">
    <source>
        <dbReference type="ARBA" id="ARBA00022448"/>
    </source>
</evidence>
<keyword evidence="5" id="KW-0547">Nucleotide-binding</keyword>
<dbReference type="PROSITE" id="PS00211">
    <property type="entry name" value="ABC_TRANSPORTER_1"/>
    <property type="match status" value="1"/>
</dbReference>
<keyword evidence="9" id="KW-0472">Membrane</keyword>
<comment type="caution">
    <text evidence="12">The sequence shown here is derived from an EMBL/GenBank/DDBJ whole genome shotgun (WGS) entry which is preliminary data.</text>
</comment>
<dbReference type="GO" id="GO:0005886">
    <property type="term" value="C:plasma membrane"/>
    <property type="evidence" value="ECO:0007669"/>
    <property type="project" value="UniProtKB-SubCell"/>
</dbReference>
<dbReference type="InterPro" id="IPR051535">
    <property type="entry name" value="Siderophore_ABC-ATPase"/>
</dbReference>
<protein>
    <submittedName>
        <fullName evidence="12">ABC-type cobalamin/Fe3+-siderophore transport system, ATPase component</fullName>
        <ecNumber evidence="12">3.6.3.34</ecNumber>
    </submittedName>
</protein>
<dbReference type="PATRIC" id="fig|1502723.3.peg.6390"/>
<keyword evidence="13" id="KW-1185">Reference proteome</keyword>
<dbReference type="InterPro" id="IPR017871">
    <property type="entry name" value="ABC_transporter-like_CS"/>
</dbReference>
<dbReference type="PANTHER" id="PTHR42771:SF2">
    <property type="entry name" value="IRON(3+)-HYDROXAMATE IMPORT ATP-BINDING PROTEIN FHUC"/>
    <property type="match status" value="1"/>
</dbReference>
<feature type="region of interest" description="Disordered" evidence="10">
    <location>
        <begin position="1"/>
        <end position="55"/>
    </location>
</feature>
<evidence type="ECO:0000256" key="7">
    <source>
        <dbReference type="ARBA" id="ARBA00023004"/>
    </source>
</evidence>
<evidence type="ECO:0000256" key="1">
    <source>
        <dbReference type="ARBA" id="ARBA00004202"/>
    </source>
</evidence>
<organism evidence="12 13">
    <name type="scientific">Frankia torreyi</name>
    <dbReference type="NCBI Taxonomy" id="1856"/>
    <lineage>
        <taxon>Bacteria</taxon>
        <taxon>Bacillati</taxon>
        <taxon>Actinomycetota</taxon>
        <taxon>Actinomycetes</taxon>
        <taxon>Frankiales</taxon>
        <taxon>Frankiaceae</taxon>
        <taxon>Frankia</taxon>
    </lineage>
</organism>
<dbReference type="GO" id="GO:0006826">
    <property type="term" value="P:iron ion transport"/>
    <property type="evidence" value="ECO:0007669"/>
    <property type="project" value="UniProtKB-KW"/>
</dbReference>
<dbReference type="GO" id="GO:0016887">
    <property type="term" value="F:ATP hydrolysis activity"/>
    <property type="evidence" value="ECO:0007669"/>
    <property type="project" value="InterPro"/>
</dbReference>
<evidence type="ECO:0000256" key="10">
    <source>
        <dbReference type="SAM" id="MobiDB-lite"/>
    </source>
</evidence>
<evidence type="ECO:0000256" key="5">
    <source>
        <dbReference type="ARBA" id="ARBA00022741"/>
    </source>
</evidence>
<keyword evidence="8" id="KW-0406">Ion transport</keyword>
<keyword evidence="7" id="KW-0408">Iron</keyword>
<dbReference type="PROSITE" id="PS50893">
    <property type="entry name" value="ABC_TRANSPORTER_2"/>
    <property type="match status" value="1"/>
</dbReference>
<feature type="domain" description="ABC transporter" evidence="11">
    <location>
        <begin position="58"/>
        <end position="294"/>
    </location>
</feature>
<gene>
    <name evidence="12" type="ORF">FF36_05769</name>
</gene>
<dbReference type="InterPro" id="IPR003593">
    <property type="entry name" value="AAA+_ATPase"/>
</dbReference>
<dbReference type="InterPro" id="IPR027417">
    <property type="entry name" value="P-loop_NTPase"/>
</dbReference>
<dbReference type="Pfam" id="PF00005">
    <property type="entry name" value="ABC_tran"/>
    <property type="match status" value="1"/>
</dbReference>
<keyword evidence="12" id="KW-0378">Hydrolase</keyword>
<dbReference type="SMART" id="SM00382">
    <property type="entry name" value="AAA"/>
    <property type="match status" value="1"/>
</dbReference>
<evidence type="ECO:0000256" key="4">
    <source>
        <dbReference type="ARBA" id="ARBA00022496"/>
    </source>
</evidence>
<reference evidence="13" key="1">
    <citation type="submission" date="2015-02" db="EMBL/GenBank/DDBJ databases">
        <title>Draft Genome of Frankia sp. CpI1-S.</title>
        <authorList>
            <person name="Oshone R.T."/>
            <person name="Ngom M."/>
            <person name="Ghodhbane-Gtari F."/>
            <person name="Gtari M."/>
            <person name="Morris K."/>
            <person name="Thomas K."/>
            <person name="Sen A."/>
            <person name="Tisa L.S."/>
        </authorList>
    </citation>
    <scope>NUCLEOTIDE SEQUENCE [LARGE SCALE GENOMIC DNA]</scope>
    <source>
        <strain evidence="13">CpI1-S</strain>
    </source>
</reference>
<evidence type="ECO:0000256" key="3">
    <source>
        <dbReference type="ARBA" id="ARBA00022475"/>
    </source>
</evidence>
<dbReference type="AlphaFoldDB" id="A0A0D8B777"/>
<evidence type="ECO:0000256" key="8">
    <source>
        <dbReference type="ARBA" id="ARBA00023065"/>
    </source>
</evidence>
<evidence type="ECO:0000259" key="11">
    <source>
        <dbReference type="PROSITE" id="PS50893"/>
    </source>
</evidence>
<evidence type="ECO:0000256" key="9">
    <source>
        <dbReference type="ARBA" id="ARBA00023136"/>
    </source>
</evidence>
<keyword evidence="4" id="KW-0410">Iron transport</keyword>
<keyword evidence="3" id="KW-1003">Cell membrane</keyword>
<dbReference type="Gene3D" id="3.40.50.300">
    <property type="entry name" value="P-loop containing nucleotide triphosphate hydrolases"/>
    <property type="match status" value="1"/>
</dbReference>
<comment type="subcellular location">
    <subcellularLocation>
        <location evidence="1">Cell membrane</location>
        <topology evidence="1">Peripheral membrane protein</topology>
    </subcellularLocation>
</comment>
<dbReference type="SUPFAM" id="SSF52540">
    <property type="entry name" value="P-loop containing nucleoside triphosphate hydrolases"/>
    <property type="match status" value="1"/>
</dbReference>
<sequence>MTLAPWRRLSPAARSAQPGLAPETAPPAPESVGDLPAPGGTGDLPSACDGADRPPARLLGEGLTLAYDRRIVAQGLAVRIPDGAFTVVVGPNACGKSTLLRALARVMRPAAGTVRLDGAQIASLPSKEIARRLGLLPQTAIAPDGITVVDLVSRGRYPHQTVWRQWSTRDEQVVREAMAVTGVTDLASRFVDELSGGQRQRVWLAMTLAQETPILLLDEPTTYLDITHQFDVLDLCADLHENHGRTLVAVLHDLNQACRYATHLVVMAAGRIVAEGPPAEIVTAELIETTFGLACRVIPDPETGTPMIIPAARRRASSPTAGVAPAG</sequence>
<dbReference type="InterPro" id="IPR003439">
    <property type="entry name" value="ABC_transporter-like_ATP-bd"/>
</dbReference>
<keyword evidence="6" id="KW-0067">ATP-binding</keyword>
<name>A0A0D8B777_9ACTN</name>